<gene>
    <name evidence="2" type="ORF">JK364_24090</name>
</gene>
<name>A0ABS1PSP8_9ACTN</name>
<dbReference type="RefSeq" id="WP_201853247.1">
    <property type="nucleotide sequence ID" value="NZ_JAERRG010000009.1"/>
</dbReference>
<sequence>MTIVSEKIEALRGALIELGQDVTRLSDDELVTRVLGRGNGPVPGWARKDTADRVASLREDYERAGEDVSGLSDAELLNREVEQAHAEAQRHHNAYSMLLQDQVKHDRSVYAAAGRQVKESVEARGGMYLEAIVRRSAVPLTGLIYRISQLSERSGPKVVEELKNAAQRVQWQLDGVVTHKVLDEVARTDKGVKLVDGQSAEIQRLRDVVTAQARRLHAEQGYKGPRGNGRCECPGCEMLRDMDDDRQPGLHTLTDSAAVPARHLVPEG</sequence>
<dbReference type="Proteomes" id="UP000621510">
    <property type="component" value="Unassembled WGS sequence"/>
</dbReference>
<comment type="caution">
    <text evidence="2">The sequence shown here is derived from an EMBL/GenBank/DDBJ whole genome shotgun (WGS) entry which is preliminary data.</text>
</comment>
<evidence type="ECO:0000256" key="1">
    <source>
        <dbReference type="SAM" id="MobiDB-lite"/>
    </source>
</evidence>
<dbReference type="EMBL" id="JAERRG010000009">
    <property type="protein sequence ID" value="MBL1115456.1"/>
    <property type="molecule type" value="Genomic_DNA"/>
</dbReference>
<proteinExistence type="predicted"/>
<reference evidence="2 3" key="1">
    <citation type="submission" date="2021-01" db="EMBL/GenBank/DDBJ databases">
        <title>WGS of actinomycetes isolated from Thailand.</title>
        <authorList>
            <person name="Thawai C."/>
        </authorList>
    </citation>
    <scope>NUCLEOTIDE SEQUENCE [LARGE SCALE GENOMIC DNA]</scope>
    <source>
        <strain evidence="2 3">CA3R110</strain>
    </source>
</reference>
<protein>
    <submittedName>
        <fullName evidence="2">Uncharacterized protein</fullName>
    </submittedName>
</protein>
<evidence type="ECO:0000313" key="2">
    <source>
        <dbReference type="EMBL" id="MBL1115456.1"/>
    </source>
</evidence>
<evidence type="ECO:0000313" key="3">
    <source>
        <dbReference type="Proteomes" id="UP000621510"/>
    </source>
</evidence>
<keyword evidence="3" id="KW-1185">Reference proteome</keyword>
<organism evidence="2 3">
    <name type="scientific">Streptomyces endocoffeicus</name>
    <dbReference type="NCBI Taxonomy" id="2898945"/>
    <lineage>
        <taxon>Bacteria</taxon>
        <taxon>Bacillati</taxon>
        <taxon>Actinomycetota</taxon>
        <taxon>Actinomycetes</taxon>
        <taxon>Kitasatosporales</taxon>
        <taxon>Streptomycetaceae</taxon>
        <taxon>Streptomyces</taxon>
    </lineage>
</organism>
<accession>A0ABS1PSP8</accession>
<feature type="region of interest" description="Disordered" evidence="1">
    <location>
        <begin position="246"/>
        <end position="268"/>
    </location>
</feature>